<comment type="caution">
    <text evidence="3">The sequence shown here is derived from an EMBL/GenBank/DDBJ whole genome shotgun (WGS) entry which is preliminary data.</text>
</comment>
<sequence length="329" mass="35398">MSGAAAYVAELEAAKRFMREHDRFLVLSHVSPDGDAISSTCAIGWMLKQLGKSYVLANADPVPGKFAYLKGADEIRRLADLSAEAPFACVIAVDCADYSRLGDVSHLLAENCAMLNIDHHPTNDRFGTHAWIVPHAAATAEILFDLLESLELKWEQSVAESLYTGLLTDTGGFRYSNTSAKVLRQAAHLLELGCSADELAAHLLEKVTLSQLDLLRKALSTLSFRRNGKIAWIAVSIQDLVDTGASPEDLDGLVNYPRNIEGVEVGILFKQVETDRYKVSFRSGGSADVAKVAQQFGGGGHIRASGATVAGNLEEVAERVLAAAEEALT</sequence>
<keyword evidence="4" id="KW-1185">Reference proteome</keyword>
<evidence type="ECO:0000259" key="2">
    <source>
        <dbReference type="Pfam" id="PF02272"/>
    </source>
</evidence>
<dbReference type="InterPro" id="IPR003156">
    <property type="entry name" value="DHHA1_dom"/>
</dbReference>
<dbReference type="Proteomes" id="UP000677918">
    <property type="component" value="Unassembled WGS sequence"/>
</dbReference>
<dbReference type="EMBL" id="BOVK01000016">
    <property type="protein sequence ID" value="GIQ68597.1"/>
    <property type="molecule type" value="Genomic_DNA"/>
</dbReference>
<name>A0A8J4H0E1_9BACL</name>
<feature type="domain" description="DHHA1" evidence="2">
    <location>
        <begin position="240"/>
        <end position="328"/>
    </location>
</feature>
<dbReference type="PANTHER" id="PTHR47618">
    <property type="entry name" value="BIFUNCTIONAL OLIGORIBONUCLEASE AND PAP PHOSPHATASE NRNA"/>
    <property type="match status" value="1"/>
</dbReference>
<dbReference type="InterPro" id="IPR051319">
    <property type="entry name" value="Oligoribo/pAp-PDE_c-di-AMP_PDE"/>
</dbReference>
<dbReference type="GO" id="GO:0003676">
    <property type="term" value="F:nucleic acid binding"/>
    <property type="evidence" value="ECO:0007669"/>
    <property type="project" value="InterPro"/>
</dbReference>
<dbReference type="RefSeq" id="WP_213411187.1">
    <property type="nucleotide sequence ID" value="NZ_BOVK01000016.1"/>
</dbReference>
<dbReference type="SUPFAM" id="SSF64182">
    <property type="entry name" value="DHH phosphoesterases"/>
    <property type="match status" value="1"/>
</dbReference>
<dbReference type="PANTHER" id="PTHR47618:SF1">
    <property type="entry name" value="BIFUNCTIONAL OLIGORIBONUCLEASE AND PAP PHOSPHATASE NRNA"/>
    <property type="match status" value="1"/>
</dbReference>
<organism evidence="3 4">
    <name type="scientific">Xylanibacillus composti</name>
    <dbReference type="NCBI Taxonomy" id="1572762"/>
    <lineage>
        <taxon>Bacteria</taxon>
        <taxon>Bacillati</taxon>
        <taxon>Bacillota</taxon>
        <taxon>Bacilli</taxon>
        <taxon>Bacillales</taxon>
        <taxon>Paenibacillaceae</taxon>
        <taxon>Xylanibacillus</taxon>
    </lineage>
</organism>
<dbReference type="AlphaFoldDB" id="A0A8J4H0E1"/>
<proteinExistence type="predicted"/>
<reference evidence="3" key="1">
    <citation type="submission" date="2021-04" db="EMBL/GenBank/DDBJ databases">
        <title>Draft genome sequence of Xylanibacillus composti strain K13.</title>
        <authorList>
            <person name="Uke A."/>
            <person name="Chhe C."/>
            <person name="Baramee S."/>
            <person name="Kosugi A."/>
        </authorList>
    </citation>
    <scope>NUCLEOTIDE SEQUENCE</scope>
    <source>
        <strain evidence="3">K13</strain>
    </source>
</reference>
<dbReference type="Gene3D" id="3.90.1640.10">
    <property type="entry name" value="inorganic pyrophosphatase (n-terminal core)"/>
    <property type="match status" value="1"/>
</dbReference>
<dbReference type="Gene3D" id="3.10.310.30">
    <property type="match status" value="1"/>
</dbReference>
<evidence type="ECO:0000313" key="4">
    <source>
        <dbReference type="Proteomes" id="UP000677918"/>
    </source>
</evidence>
<dbReference type="Pfam" id="PF02272">
    <property type="entry name" value="DHHA1"/>
    <property type="match status" value="1"/>
</dbReference>
<evidence type="ECO:0000259" key="1">
    <source>
        <dbReference type="Pfam" id="PF01368"/>
    </source>
</evidence>
<feature type="domain" description="DDH" evidence="1">
    <location>
        <begin position="24"/>
        <end position="165"/>
    </location>
</feature>
<protein>
    <submittedName>
        <fullName evidence="3">Phosphoesterase RecJ-like protein</fullName>
    </submittedName>
</protein>
<accession>A0A8J4H0E1</accession>
<dbReference type="InterPro" id="IPR038763">
    <property type="entry name" value="DHH_sf"/>
</dbReference>
<dbReference type="Pfam" id="PF01368">
    <property type="entry name" value="DHH"/>
    <property type="match status" value="1"/>
</dbReference>
<evidence type="ECO:0000313" key="3">
    <source>
        <dbReference type="EMBL" id="GIQ68597.1"/>
    </source>
</evidence>
<gene>
    <name evidence="3" type="ORF">XYCOK13_14210</name>
</gene>
<dbReference type="InterPro" id="IPR001667">
    <property type="entry name" value="DDH_dom"/>
</dbReference>